<dbReference type="InterPro" id="IPR025255">
    <property type="entry name" value="DUF4202"/>
</dbReference>
<dbReference type="EMBL" id="KN848072">
    <property type="protein sequence ID" value="KIX98137.1"/>
    <property type="molecule type" value="Genomic_DNA"/>
</dbReference>
<accession>A0A0D2JX39</accession>
<dbReference type="OrthoDB" id="417697at2759"/>
<dbReference type="RefSeq" id="XP_016632260.1">
    <property type="nucleotide sequence ID" value="XM_016776718.1"/>
</dbReference>
<proteinExistence type="predicted"/>
<protein>
    <recommendedName>
        <fullName evidence="3">Glutamyl-tRNA synthetase</fullName>
    </recommendedName>
</protein>
<evidence type="ECO:0008006" key="3">
    <source>
        <dbReference type="Google" id="ProtNLM"/>
    </source>
</evidence>
<dbReference type="STRING" id="1442371.A0A0D2JX39"/>
<dbReference type="Proteomes" id="UP000053411">
    <property type="component" value="Unassembled WGS sequence"/>
</dbReference>
<gene>
    <name evidence="1" type="ORF">Z520_06217</name>
</gene>
<dbReference type="PANTHER" id="PTHR41729">
    <property type="entry name" value="GLUTAMYL-TRNA SYNTHETASE"/>
    <property type="match status" value="1"/>
</dbReference>
<keyword evidence="2" id="KW-1185">Reference proteome</keyword>
<evidence type="ECO:0000313" key="2">
    <source>
        <dbReference type="Proteomes" id="UP000053411"/>
    </source>
</evidence>
<name>A0A0D2JX39_9EURO</name>
<organism evidence="1 2">
    <name type="scientific">Fonsecaea multimorphosa CBS 102226</name>
    <dbReference type="NCBI Taxonomy" id="1442371"/>
    <lineage>
        <taxon>Eukaryota</taxon>
        <taxon>Fungi</taxon>
        <taxon>Dikarya</taxon>
        <taxon>Ascomycota</taxon>
        <taxon>Pezizomycotina</taxon>
        <taxon>Eurotiomycetes</taxon>
        <taxon>Chaetothyriomycetidae</taxon>
        <taxon>Chaetothyriales</taxon>
        <taxon>Herpotrichiellaceae</taxon>
        <taxon>Fonsecaea</taxon>
    </lineage>
</organism>
<dbReference type="GeneID" id="27711963"/>
<sequence length="199" mass="22450">MAPDVSKALELIDAAHREDPNTVEVDGEKIPYELHYARKMTQFLDLHTPDAGPLLATAARAQHFRRWEVPRDSYPRTKAGYFAWRTFLKKRQAEQVRQICLECSYSEEEAGKVAALIAKEDLKKGEGKGDADAQVIEDVACLVFLDDQFDEFEKGHDEDKIIGILQKTWVKMGQRGQELALAMDLSDRAKEMIGKALAA</sequence>
<reference evidence="1 2" key="1">
    <citation type="submission" date="2015-01" db="EMBL/GenBank/DDBJ databases">
        <title>The Genome Sequence of Fonsecaea multimorphosa CBS 102226.</title>
        <authorList>
            <consortium name="The Broad Institute Genomics Platform"/>
            <person name="Cuomo C."/>
            <person name="de Hoog S."/>
            <person name="Gorbushina A."/>
            <person name="Stielow B."/>
            <person name="Teixiera M."/>
            <person name="Abouelleil A."/>
            <person name="Chapman S.B."/>
            <person name="Priest M."/>
            <person name="Young S.K."/>
            <person name="Wortman J."/>
            <person name="Nusbaum C."/>
            <person name="Birren B."/>
        </authorList>
    </citation>
    <scope>NUCLEOTIDE SEQUENCE [LARGE SCALE GENOMIC DNA]</scope>
    <source>
        <strain evidence="1 2">CBS 102226</strain>
    </source>
</reference>
<dbReference type="AlphaFoldDB" id="A0A0D2JX39"/>
<dbReference type="Pfam" id="PF13875">
    <property type="entry name" value="DUF4202"/>
    <property type="match status" value="1"/>
</dbReference>
<evidence type="ECO:0000313" key="1">
    <source>
        <dbReference type="EMBL" id="KIX98137.1"/>
    </source>
</evidence>
<dbReference type="VEuPathDB" id="FungiDB:Z520_06217"/>
<dbReference type="PANTHER" id="PTHR41729:SF1">
    <property type="entry name" value="GLUTAMYL-TRNA SYNTHETASE"/>
    <property type="match status" value="1"/>
</dbReference>